<sequence length="198" mass="19987">MIRRLMLTSAVLALAACGAPDPEPAPTPEPATPVEAPPAADVLTAQGFGPLRIGMTRAEVESALGGDSSPDSVGGPDPASCDTFHPARAPQGLTVMVEQGVLTSIWLDDGATIKTDRGFGVGDTATAIKAAYGPLAHVSPHKYAAAPAEYVTTWSVGGAAGYVQNPSARGIAYHIGTDGRAEHVAAGGPSIQYVEGCA</sequence>
<feature type="chain" id="PRO_5046024464" evidence="1">
    <location>
        <begin position="16"/>
        <end position="198"/>
    </location>
</feature>
<dbReference type="PROSITE" id="PS51257">
    <property type="entry name" value="PROKAR_LIPOPROTEIN"/>
    <property type="match status" value="1"/>
</dbReference>
<dbReference type="Proteomes" id="UP001156921">
    <property type="component" value="Unassembled WGS sequence"/>
</dbReference>
<proteinExistence type="predicted"/>
<reference evidence="3" key="1">
    <citation type="journal article" date="2019" name="Int. J. Syst. Evol. Microbiol.">
        <title>The Global Catalogue of Microorganisms (GCM) 10K type strain sequencing project: providing services to taxonomists for standard genome sequencing and annotation.</title>
        <authorList>
            <consortium name="The Broad Institute Genomics Platform"/>
            <consortium name="The Broad Institute Genome Sequencing Center for Infectious Disease"/>
            <person name="Wu L."/>
            <person name="Ma J."/>
        </authorList>
    </citation>
    <scope>NUCLEOTIDE SEQUENCE [LARGE SCALE GENOMIC DNA]</scope>
    <source>
        <strain evidence="3">NBRC 110107</strain>
    </source>
</reference>
<keyword evidence="1" id="KW-0732">Signal</keyword>
<accession>A0ABQ6BEE1</accession>
<evidence type="ECO:0000313" key="3">
    <source>
        <dbReference type="Proteomes" id="UP001156921"/>
    </source>
</evidence>
<dbReference type="EMBL" id="BSOY01000003">
    <property type="protein sequence ID" value="GLS00293.1"/>
    <property type="molecule type" value="Genomic_DNA"/>
</dbReference>
<feature type="signal peptide" evidence="1">
    <location>
        <begin position="1"/>
        <end position="15"/>
    </location>
</feature>
<keyword evidence="3" id="KW-1185">Reference proteome</keyword>
<protein>
    <submittedName>
        <fullName evidence="2">Uncharacterized protein</fullName>
    </submittedName>
</protein>
<comment type="caution">
    <text evidence="2">The sequence shown here is derived from an EMBL/GenBank/DDBJ whole genome shotgun (WGS) entry which is preliminary data.</text>
</comment>
<gene>
    <name evidence="2" type="ORF">GCM10007859_02970</name>
</gene>
<name>A0ABQ6BEE1_9CAUL</name>
<evidence type="ECO:0000313" key="2">
    <source>
        <dbReference type="EMBL" id="GLS00293.1"/>
    </source>
</evidence>
<evidence type="ECO:0000256" key="1">
    <source>
        <dbReference type="SAM" id="SignalP"/>
    </source>
</evidence>
<organism evidence="2 3">
    <name type="scientific">Brevundimonas denitrificans</name>
    <dbReference type="NCBI Taxonomy" id="1443434"/>
    <lineage>
        <taxon>Bacteria</taxon>
        <taxon>Pseudomonadati</taxon>
        <taxon>Pseudomonadota</taxon>
        <taxon>Alphaproteobacteria</taxon>
        <taxon>Caulobacterales</taxon>
        <taxon>Caulobacteraceae</taxon>
        <taxon>Brevundimonas</taxon>
    </lineage>
</organism>
<dbReference type="RefSeq" id="WP_284220373.1">
    <property type="nucleotide sequence ID" value="NZ_BSOY01000003.1"/>
</dbReference>